<comment type="caution">
    <text evidence="8">The sequence shown here is derived from an EMBL/GenBank/DDBJ whole genome shotgun (WGS) entry which is preliminary data.</text>
</comment>
<dbReference type="PANTHER" id="PTHR23502:SF36">
    <property type="entry name" value="MEMBRANE TRANSPORTER"/>
    <property type="match status" value="1"/>
</dbReference>
<evidence type="ECO:0000313" key="9">
    <source>
        <dbReference type="Proteomes" id="UP000249056"/>
    </source>
</evidence>
<accession>A0A395IS71</accession>
<dbReference type="InterPro" id="IPR020846">
    <property type="entry name" value="MFS_dom"/>
</dbReference>
<feature type="transmembrane region" description="Helical" evidence="6">
    <location>
        <begin position="450"/>
        <end position="472"/>
    </location>
</feature>
<feature type="domain" description="Major facilitator superfamily (MFS) profile" evidence="7">
    <location>
        <begin position="71"/>
        <end position="479"/>
    </location>
</feature>
<dbReference type="InterPro" id="IPR011701">
    <property type="entry name" value="MFS"/>
</dbReference>
<feature type="region of interest" description="Disordered" evidence="5">
    <location>
        <begin position="1"/>
        <end position="37"/>
    </location>
</feature>
<feature type="transmembrane region" description="Helical" evidence="6">
    <location>
        <begin position="69"/>
        <end position="92"/>
    </location>
</feature>
<feature type="transmembrane region" description="Helical" evidence="6">
    <location>
        <begin position="137"/>
        <end position="156"/>
    </location>
</feature>
<keyword evidence="2 6" id="KW-0812">Transmembrane</keyword>
<evidence type="ECO:0000313" key="8">
    <source>
        <dbReference type="EMBL" id="RAL63001.1"/>
    </source>
</evidence>
<evidence type="ECO:0000256" key="5">
    <source>
        <dbReference type="SAM" id="MobiDB-lite"/>
    </source>
</evidence>
<organism evidence="8 9">
    <name type="scientific">Monilinia fructigena</name>
    <dbReference type="NCBI Taxonomy" id="38457"/>
    <lineage>
        <taxon>Eukaryota</taxon>
        <taxon>Fungi</taxon>
        <taxon>Dikarya</taxon>
        <taxon>Ascomycota</taxon>
        <taxon>Pezizomycotina</taxon>
        <taxon>Leotiomycetes</taxon>
        <taxon>Helotiales</taxon>
        <taxon>Sclerotiniaceae</taxon>
        <taxon>Monilinia</taxon>
    </lineage>
</organism>
<dbReference type="Pfam" id="PF07690">
    <property type="entry name" value="MFS_1"/>
    <property type="match status" value="1"/>
</dbReference>
<dbReference type="EMBL" id="QKRW01000021">
    <property type="protein sequence ID" value="RAL63001.1"/>
    <property type="molecule type" value="Genomic_DNA"/>
</dbReference>
<evidence type="ECO:0000256" key="2">
    <source>
        <dbReference type="ARBA" id="ARBA00022692"/>
    </source>
</evidence>
<feature type="transmembrane region" description="Helical" evidence="6">
    <location>
        <begin position="357"/>
        <end position="376"/>
    </location>
</feature>
<dbReference type="SUPFAM" id="SSF103473">
    <property type="entry name" value="MFS general substrate transporter"/>
    <property type="match status" value="1"/>
</dbReference>
<feature type="transmembrane region" description="Helical" evidence="6">
    <location>
        <begin position="104"/>
        <end position="125"/>
    </location>
</feature>
<feature type="transmembrane region" description="Helical" evidence="6">
    <location>
        <begin position="416"/>
        <end position="438"/>
    </location>
</feature>
<keyword evidence="4 6" id="KW-0472">Membrane</keyword>
<feature type="transmembrane region" description="Helical" evidence="6">
    <location>
        <begin position="162"/>
        <end position="187"/>
    </location>
</feature>
<feature type="transmembrane region" description="Helical" evidence="6">
    <location>
        <begin position="279"/>
        <end position="298"/>
    </location>
</feature>
<dbReference type="GO" id="GO:0022857">
    <property type="term" value="F:transmembrane transporter activity"/>
    <property type="evidence" value="ECO:0007669"/>
    <property type="project" value="InterPro"/>
</dbReference>
<dbReference type="AlphaFoldDB" id="A0A395IS71"/>
<gene>
    <name evidence="8" type="ORF">DID88_004087</name>
</gene>
<dbReference type="Gene3D" id="1.20.1250.20">
    <property type="entry name" value="MFS general substrate transporter like domains"/>
    <property type="match status" value="1"/>
</dbReference>
<dbReference type="PANTHER" id="PTHR23502">
    <property type="entry name" value="MAJOR FACILITATOR SUPERFAMILY"/>
    <property type="match status" value="1"/>
</dbReference>
<sequence>MASTENAEKKMHENAGIRTSDASNVEEGDIVPRNENAATRHEDQTIAILELVKAQDVHHPMHWSAFKRWGIVIIYCMLQTFVTLTSTTYVSAEFLIQEKFGGTTQVVTLGQSMFILGTAVGPTFLGPLSDLGGRKWIYVISIAMYAIVNFGTAYAINLPMLIIFMFLAGIAGSTALSNVAGTIADLFGDIDGAGQAMALFVMSANIGPSIGSPVGEWIADNENMGLKWIFLINSIATAAAKSQTVDEQETAILKSRLNVLQEMKFVTTMTFKIMFTEPVVLFLGLYNGFAYGILFLYLDGVFDVFVVNNGLSYIGADLTYLNFVVGVVVMFLFVPVQTWFYSRDRKKHGINRPEARFITSLVTVWLFPITLLWFAFTSDGSASYWSPVVAGGVLGFADPLLWLSMLNYITDSYPNVAGAAIAAFLIPSFALAAGLAHLGVLMFDNMSTKWAMGTIGFISIGLCALIYFIYFFGAKVRSRSKLARRF</sequence>
<evidence type="ECO:0000256" key="6">
    <source>
        <dbReference type="SAM" id="Phobius"/>
    </source>
</evidence>
<dbReference type="GO" id="GO:0005886">
    <property type="term" value="C:plasma membrane"/>
    <property type="evidence" value="ECO:0007669"/>
    <property type="project" value="TreeGrafter"/>
</dbReference>
<evidence type="ECO:0000259" key="7">
    <source>
        <dbReference type="PROSITE" id="PS50850"/>
    </source>
</evidence>
<evidence type="ECO:0000256" key="3">
    <source>
        <dbReference type="ARBA" id="ARBA00022989"/>
    </source>
</evidence>
<feature type="transmembrane region" description="Helical" evidence="6">
    <location>
        <begin position="318"/>
        <end position="336"/>
    </location>
</feature>
<feature type="compositionally biased region" description="Basic and acidic residues" evidence="5">
    <location>
        <begin position="1"/>
        <end position="15"/>
    </location>
</feature>
<evidence type="ECO:0000256" key="4">
    <source>
        <dbReference type="ARBA" id="ARBA00023136"/>
    </source>
</evidence>
<dbReference type="OrthoDB" id="3936150at2759"/>
<keyword evidence="9" id="KW-1185">Reference proteome</keyword>
<name>A0A395IS71_9HELO</name>
<reference evidence="8 9" key="1">
    <citation type="submission" date="2018-06" db="EMBL/GenBank/DDBJ databases">
        <title>Genome Sequence of the Brown Rot Fungal Pathogen Monilinia fructigena.</title>
        <authorList>
            <person name="Landi L."/>
            <person name="De Miccolis Angelini R.M."/>
            <person name="Pollastro S."/>
            <person name="Abate D."/>
            <person name="Faretra F."/>
            <person name="Romanazzi G."/>
        </authorList>
    </citation>
    <scope>NUCLEOTIDE SEQUENCE [LARGE SCALE GENOMIC DNA]</scope>
    <source>
        <strain evidence="8 9">Mfrg269</strain>
    </source>
</reference>
<feature type="transmembrane region" description="Helical" evidence="6">
    <location>
        <begin position="382"/>
        <end position="404"/>
    </location>
</feature>
<protein>
    <recommendedName>
        <fullName evidence="7">Major facilitator superfamily (MFS) profile domain-containing protein</fullName>
    </recommendedName>
</protein>
<comment type="subcellular location">
    <subcellularLocation>
        <location evidence="1">Membrane</location>
        <topology evidence="1">Multi-pass membrane protein</topology>
    </subcellularLocation>
</comment>
<dbReference type="CDD" id="cd17323">
    <property type="entry name" value="MFS_Tpo1_MDR_like"/>
    <property type="match status" value="1"/>
</dbReference>
<keyword evidence="3 6" id="KW-1133">Transmembrane helix</keyword>
<evidence type="ECO:0000256" key="1">
    <source>
        <dbReference type="ARBA" id="ARBA00004141"/>
    </source>
</evidence>
<dbReference type="InterPro" id="IPR036259">
    <property type="entry name" value="MFS_trans_sf"/>
</dbReference>
<proteinExistence type="predicted"/>
<dbReference type="Proteomes" id="UP000249056">
    <property type="component" value="Unassembled WGS sequence"/>
</dbReference>
<dbReference type="PROSITE" id="PS50850">
    <property type="entry name" value="MFS"/>
    <property type="match status" value="1"/>
</dbReference>